<feature type="region of interest" description="Disordered" evidence="1">
    <location>
        <begin position="58"/>
        <end position="85"/>
    </location>
</feature>
<accession>A0A423WPT1</accession>
<comment type="caution">
    <text evidence="3">The sequence shown here is derived from an EMBL/GenBank/DDBJ whole genome shotgun (WGS) entry which is preliminary data.</text>
</comment>
<dbReference type="InterPro" id="IPR025614">
    <property type="entry name" value="Cell_morpho_N"/>
</dbReference>
<feature type="region of interest" description="Disordered" evidence="1">
    <location>
        <begin position="1"/>
        <end position="42"/>
    </location>
</feature>
<dbReference type="STRING" id="252740.A0A423WPT1"/>
<organism evidence="3 4">
    <name type="scientific">Cytospora chrysosperma</name>
    <name type="common">Cytospora canker fungus</name>
    <name type="synonym">Sphaeria chrysosperma</name>
    <dbReference type="NCBI Taxonomy" id="252740"/>
    <lineage>
        <taxon>Eukaryota</taxon>
        <taxon>Fungi</taxon>
        <taxon>Dikarya</taxon>
        <taxon>Ascomycota</taxon>
        <taxon>Pezizomycotina</taxon>
        <taxon>Sordariomycetes</taxon>
        <taxon>Sordariomycetidae</taxon>
        <taxon>Diaporthales</taxon>
        <taxon>Cytosporaceae</taxon>
        <taxon>Cytospora</taxon>
    </lineage>
</organism>
<evidence type="ECO:0000313" key="4">
    <source>
        <dbReference type="Proteomes" id="UP000284375"/>
    </source>
</evidence>
<dbReference type="Proteomes" id="UP000284375">
    <property type="component" value="Unassembled WGS sequence"/>
</dbReference>
<keyword evidence="4" id="KW-1185">Reference proteome</keyword>
<dbReference type="GO" id="GO:0005938">
    <property type="term" value="C:cell cortex"/>
    <property type="evidence" value="ECO:0007669"/>
    <property type="project" value="TreeGrafter"/>
</dbReference>
<dbReference type="GO" id="GO:0000902">
    <property type="term" value="P:cell morphogenesis"/>
    <property type="evidence" value="ECO:0007669"/>
    <property type="project" value="InterPro"/>
</dbReference>
<dbReference type="PANTHER" id="PTHR12295">
    <property type="entry name" value="FURRY-RELATED"/>
    <property type="match status" value="1"/>
</dbReference>
<proteinExistence type="predicted"/>
<dbReference type="InterPro" id="IPR039867">
    <property type="entry name" value="Furry/Tao3/Mor2"/>
</dbReference>
<dbReference type="OrthoDB" id="6287725at2759"/>
<dbReference type="Pfam" id="PF14222">
    <property type="entry name" value="MOR2-PAG1_N"/>
    <property type="match status" value="1"/>
</dbReference>
<dbReference type="EMBL" id="LJZO01000001">
    <property type="protein sequence ID" value="ROW05390.1"/>
    <property type="molecule type" value="Genomic_DNA"/>
</dbReference>
<protein>
    <recommendedName>
        <fullName evidence="2">Cell morphogenesis protein N-terminal domain-containing protein</fullName>
    </recommendedName>
</protein>
<gene>
    <name evidence="3" type="ORF">VSDG_00369</name>
</gene>
<feature type="compositionally biased region" description="Low complexity" evidence="1">
    <location>
        <begin position="65"/>
        <end position="82"/>
    </location>
</feature>
<name>A0A423WPT1_CYTCH</name>
<evidence type="ECO:0000313" key="3">
    <source>
        <dbReference type="EMBL" id="ROW05390.1"/>
    </source>
</evidence>
<evidence type="ECO:0000259" key="2">
    <source>
        <dbReference type="Pfam" id="PF14222"/>
    </source>
</evidence>
<feature type="region of interest" description="Disordered" evidence="1">
    <location>
        <begin position="191"/>
        <end position="230"/>
    </location>
</feature>
<feature type="domain" description="Cell morphogenesis protein N-terminal" evidence="2">
    <location>
        <begin position="243"/>
        <end position="587"/>
    </location>
</feature>
<reference evidence="3 4" key="1">
    <citation type="submission" date="2015-09" db="EMBL/GenBank/DDBJ databases">
        <title>Host preference determinants of Valsa canker pathogens revealed by comparative genomics.</title>
        <authorList>
            <person name="Yin Z."/>
            <person name="Huang L."/>
        </authorList>
    </citation>
    <scope>NUCLEOTIDE SEQUENCE [LARGE SCALE GENOMIC DNA]</scope>
    <source>
        <strain evidence="3 4">YSFL</strain>
    </source>
</reference>
<dbReference type="AlphaFoldDB" id="A0A423WPT1"/>
<dbReference type="PANTHER" id="PTHR12295:SF30">
    <property type="entry name" value="PROTEIN FURRY"/>
    <property type="match status" value="1"/>
</dbReference>
<sequence length="629" mass="69769">MAPSSTLPDHAYDTLKFSPQSPIHEEDEDWDKAVRPGQLDPQTARYIAHSRESSLEKLQSGGLLAIPSAQTQSQSQPPSSASRIHAGPRLAAGGLFEPNVDPKIAASDEQKTVGEYALHVLFTSFIGQAEEKLNESITVPFEPEPQIDHICGPGVDPAFDQSIAALAHIASPRPKALIDSMMLWRKSKSDAANEARMASKGQALPGPLQRRNTEPVQPNGADSMHSNGPASLSSRQEFVAQAERRSLVSIYILCRVLLEVISQSTLPSITPEMEEKLEGIIFSQLKIADTDQLLFSPLKLANWNLFAQLLGVMSEINFESVTERFIVDLDRSIQEHGILKSPMSGSRDAAESKIELVLGGMKHLRLKVSPPGCWEQTCNFMIALGKLFGRSHGQKVKSAFCQMLEMLLLPIAAKANGSDFSHPKWAEVLSNISPRLAQIFVKPRHWHFAFPLTATMLCVSPPETFSSQWLQLVYPMQTKLKDRVAKPICLQVLSRLVWTYLMRTTDIASGTTKKLDEVIKLILPPGRRSVLASDTAVAEPLIQIIRIIGFRQPEYCFKNIIFPLLNADQFSSNKELKIENLDPDKMLSYSKPSTGPHAYIADHRISNKRFIAKANRDVLRRRGVDKPSP</sequence>
<evidence type="ECO:0000256" key="1">
    <source>
        <dbReference type="SAM" id="MobiDB-lite"/>
    </source>
</evidence>
<dbReference type="GO" id="GO:0030427">
    <property type="term" value="C:site of polarized growth"/>
    <property type="evidence" value="ECO:0007669"/>
    <property type="project" value="TreeGrafter"/>
</dbReference>